<dbReference type="PROSITE" id="PS50801">
    <property type="entry name" value="STAS"/>
    <property type="match status" value="1"/>
</dbReference>
<reference evidence="7" key="1">
    <citation type="submission" date="2018-06" db="EMBL/GenBank/DDBJ databases">
        <authorList>
            <person name="Zhirakovskaya E."/>
        </authorList>
    </citation>
    <scope>NUCLEOTIDE SEQUENCE</scope>
</reference>
<keyword evidence="3 5" id="KW-1133">Transmembrane helix</keyword>
<keyword evidence="4 5" id="KW-0472">Membrane</keyword>
<feature type="transmembrane region" description="Helical" evidence="5">
    <location>
        <begin position="382"/>
        <end position="414"/>
    </location>
</feature>
<evidence type="ECO:0000256" key="5">
    <source>
        <dbReference type="SAM" id="Phobius"/>
    </source>
</evidence>
<comment type="subcellular location">
    <subcellularLocation>
        <location evidence="1">Membrane</location>
        <topology evidence="1">Multi-pass membrane protein</topology>
    </subcellularLocation>
</comment>
<feature type="transmembrane region" description="Helical" evidence="5">
    <location>
        <begin position="131"/>
        <end position="149"/>
    </location>
</feature>
<protein>
    <submittedName>
        <fullName evidence="7">Sulfate transporter 4.1, chloroplast</fullName>
    </submittedName>
</protein>
<evidence type="ECO:0000256" key="3">
    <source>
        <dbReference type="ARBA" id="ARBA00022989"/>
    </source>
</evidence>
<dbReference type="InterPro" id="IPR001902">
    <property type="entry name" value="SLC26A/SulP_fam"/>
</dbReference>
<sequence length="576" mass="63486">MQKFLPFLQWLPNYKKIYFLKDLVAGFTVGIILVPQGMAYAMIAGLPPVYGLYASVFPLLVYVFLGTSRQLAIGPAAMDSLLVALGLGALTIASEASYIAMAIFLSFMVGVVQLFLGIFRIGFLANFLSKSVINGFTAAAALIIVFSQLKHLLGVAIERSNKFHELIINAVEHISETNMYDFALGILGMLAIIGLKKWNRKIPSILLVVVGAILAVYFLNLESYGVEIVGKIPAGLPTFQIPDIDLESTRMLWPMALTLALIGYLEAISIGKAMQEKEGHETIDVNQELIALGTSNLVGSFFQSYPVTGSFSRSAISGEAGTRTNLSALFTVALVVLTLLFLTPLFYYLPKAVLASIIMVAVIGLIDLSYAKKLWKDQRDEFVIWSITFLITLFIGIPQGIVLGVLLSLLIMVYRSSKPNFVALGKIKGSDYYKNVERFGDEVIVRDDLLIVRFDAQLYFGNAAFFKKRLLKYINEKEDRLKGVILNADAIHYIDTSGAQVLIKIIKQVRKRDLKFYISGAIGPTRDMIFNSEIINELHENSLFATMSEAVAHFDDPHSTSAALLKVANQNLTKGS</sequence>
<dbReference type="SUPFAM" id="SSF52091">
    <property type="entry name" value="SpoIIaa-like"/>
    <property type="match status" value="1"/>
</dbReference>
<dbReference type="InterPro" id="IPR002645">
    <property type="entry name" value="STAS_dom"/>
</dbReference>
<dbReference type="AlphaFoldDB" id="A0A3B0T9V6"/>
<feature type="transmembrane region" description="Helical" evidence="5">
    <location>
        <begin position="98"/>
        <end position="119"/>
    </location>
</feature>
<feature type="transmembrane region" description="Helical" evidence="5">
    <location>
        <begin position="72"/>
        <end position="92"/>
    </location>
</feature>
<dbReference type="Pfam" id="PF00916">
    <property type="entry name" value="Sulfate_transp"/>
    <property type="match status" value="1"/>
</dbReference>
<accession>A0A3B0T9V6</accession>
<evidence type="ECO:0000256" key="1">
    <source>
        <dbReference type="ARBA" id="ARBA00004141"/>
    </source>
</evidence>
<dbReference type="InterPro" id="IPR036513">
    <property type="entry name" value="STAS_dom_sf"/>
</dbReference>
<evidence type="ECO:0000313" key="7">
    <source>
        <dbReference type="EMBL" id="VAW14838.1"/>
    </source>
</evidence>
<feature type="transmembrane region" description="Helical" evidence="5">
    <location>
        <begin position="353"/>
        <end position="370"/>
    </location>
</feature>
<feature type="transmembrane region" description="Helical" evidence="5">
    <location>
        <begin position="179"/>
        <end position="195"/>
    </location>
</feature>
<dbReference type="NCBIfam" id="TIGR00815">
    <property type="entry name" value="sulP"/>
    <property type="match status" value="1"/>
</dbReference>
<feature type="transmembrane region" description="Helical" evidence="5">
    <location>
        <begin position="251"/>
        <end position="270"/>
    </location>
</feature>
<evidence type="ECO:0000256" key="4">
    <source>
        <dbReference type="ARBA" id="ARBA00023136"/>
    </source>
</evidence>
<dbReference type="EMBL" id="UOEL01000123">
    <property type="protein sequence ID" value="VAW14838.1"/>
    <property type="molecule type" value="Genomic_DNA"/>
</dbReference>
<dbReference type="PANTHER" id="PTHR11814">
    <property type="entry name" value="SULFATE TRANSPORTER"/>
    <property type="match status" value="1"/>
</dbReference>
<dbReference type="PROSITE" id="PS01130">
    <property type="entry name" value="SLC26A"/>
    <property type="match status" value="1"/>
</dbReference>
<dbReference type="Gene3D" id="3.30.750.24">
    <property type="entry name" value="STAS domain"/>
    <property type="match status" value="1"/>
</dbReference>
<dbReference type="Pfam" id="PF01740">
    <property type="entry name" value="STAS"/>
    <property type="match status" value="1"/>
</dbReference>
<dbReference type="CDD" id="cd07042">
    <property type="entry name" value="STAS_SulP_like_sulfate_transporter"/>
    <property type="match status" value="1"/>
</dbReference>
<feature type="transmembrane region" description="Helical" evidence="5">
    <location>
        <begin position="202"/>
        <end position="219"/>
    </location>
</feature>
<dbReference type="InterPro" id="IPR011547">
    <property type="entry name" value="SLC26A/SulP_dom"/>
</dbReference>
<proteinExistence type="predicted"/>
<dbReference type="GO" id="GO:0016020">
    <property type="term" value="C:membrane"/>
    <property type="evidence" value="ECO:0007669"/>
    <property type="project" value="UniProtKB-SubCell"/>
</dbReference>
<evidence type="ECO:0000256" key="2">
    <source>
        <dbReference type="ARBA" id="ARBA00022692"/>
    </source>
</evidence>
<dbReference type="InterPro" id="IPR018045">
    <property type="entry name" value="S04_transporter_CS"/>
</dbReference>
<dbReference type="GO" id="GO:0008271">
    <property type="term" value="F:secondary active sulfate transmembrane transporter activity"/>
    <property type="evidence" value="ECO:0007669"/>
    <property type="project" value="InterPro"/>
</dbReference>
<gene>
    <name evidence="7" type="ORF">MNBD_BACTEROID03-2056</name>
</gene>
<name>A0A3B0T9V6_9ZZZZ</name>
<feature type="transmembrane region" description="Helical" evidence="5">
    <location>
        <begin position="49"/>
        <end position="65"/>
    </location>
</feature>
<organism evidence="7">
    <name type="scientific">hydrothermal vent metagenome</name>
    <dbReference type="NCBI Taxonomy" id="652676"/>
    <lineage>
        <taxon>unclassified sequences</taxon>
        <taxon>metagenomes</taxon>
        <taxon>ecological metagenomes</taxon>
    </lineage>
</organism>
<keyword evidence="2 5" id="KW-0812">Transmembrane</keyword>
<feature type="transmembrane region" description="Helical" evidence="5">
    <location>
        <begin position="23"/>
        <end position="43"/>
    </location>
</feature>
<feature type="domain" description="STAS" evidence="6">
    <location>
        <begin position="439"/>
        <end position="554"/>
    </location>
</feature>
<evidence type="ECO:0000259" key="6">
    <source>
        <dbReference type="PROSITE" id="PS50801"/>
    </source>
</evidence>
<feature type="transmembrane region" description="Helical" evidence="5">
    <location>
        <begin position="326"/>
        <end position="347"/>
    </location>
</feature>